<feature type="domain" description="PDZ" evidence="11">
    <location>
        <begin position="209"/>
        <end position="283"/>
    </location>
</feature>
<accession>A0A3B0W516</accession>
<keyword evidence="3 12" id="KW-0645">Protease</keyword>
<dbReference type="PANTHER" id="PTHR42837:SF2">
    <property type="entry name" value="MEMBRANE METALLOPROTEASE ARASP2, CHLOROPLASTIC-RELATED"/>
    <property type="match status" value="1"/>
</dbReference>
<keyword evidence="5" id="KW-0378">Hydrolase</keyword>
<dbReference type="InterPro" id="IPR036034">
    <property type="entry name" value="PDZ_sf"/>
</dbReference>
<evidence type="ECO:0000259" key="11">
    <source>
        <dbReference type="SMART" id="SM00228"/>
    </source>
</evidence>
<proteinExistence type="predicted"/>
<evidence type="ECO:0000313" key="12">
    <source>
        <dbReference type="EMBL" id="VAW50985.1"/>
    </source>
</evidence>
<dbReference type="InterPro" id="IPR041489">
    <property type="entry name" value="PDZ_6"/>
</dbReference>
<dbReference type="SMART" id="SM00228">
    <property type="entry name" value="PDZ"/>
    <property type="match status" value="2"/>
</dbReference>
<dbReference type="InterPro" id="IPR001478">
    <property type="entry name" value="PDZ"/>
</dbReference>
<comment type="subcellular location">
    <subcellularLocation>
        <location evidence="2">Membrane</location>
        <topology evidence="2">Multi-pass membrane protein</topology>
    </subcellularLocation>
</comment>
<evidence type="ECO:0000256" key="8">
    <source>
        <dbReference type="ARBA" id="ARBA00023049"/>
    </source>
</evidence>
<dbReference type="GO" id="GO:0006508">
    <property type="term" value="P:proteolysis"/>
    <property type="evidence" value="ECO:0007669"/>
    <property type="project" value="UniProtKB-KW"/>
</dbReference>
<gene>
    <name evidence="12" type="ORF">MNBD_GAMMA06-988</name>
</gene>
<feature type="domain" description="PDZ" evidence="11">
    <location>
        <begin position="118"/>
        <end position="190"/>
    </location>
</feature>
<dbReference type="SUPFAM" id="SSF50156">
    <property type="entry name" value="PDZ domain-like"/>
    <property type="match status" value="2"/>
</dbReference>
<reference evidence="12" key="1">
    <citation type="submission" date="2018-06" db="EMBL/GenBank/DDBJ databases">
        <authorList>
            <person name="Zhirakovskaya E."/>
        </authorList>
    </citation>
    <scope>NUCLEOTIDE SEQUENCE</scope>
</reference>
<feature type="transmembrane region" description="Helical" evidence="10">
    <location>
        <begin position="376"/>
        <end position="397"/>
    </location>
</feature>
<keyword evidence="7 10" id="KW-1133">Transmembrane helix</keyword>
<comment type="cofactor">
    <cofactor evidence="1">
        <name>Zn(2+)</name>
        <dbReference type="ChEBI" id="CHEBI:29105"/>
    </cofactor>
</comment>
<dbReference type="NCBIfam" id="TIGR00054">
    <property type="entry name" value="RIP metalloprotease RseP"/>
    <property type="match status" value="1"/>
</dbReference>
<dbReference type="Pfam" id="PF02163">
    <property type="entry name" value="Peptidase_M50"/>
    <property type="match status" value="1"/>
</dbReference>
<evidence type="ECO:0000256" key="3">
    <source>
        <dbReference type="ARBA" id="ARBA00022670"/>
    </source>
</evidence>
<keyword evidence="12" id="KW-0131">Cell cycle</keyword>
<keyword evidence="6" id="KW-0862">Zinc</keyword>
<name>A0A3B0W516_9ZZZZ</name>
<dbReference type="InterPro" id="IPR004387">
    <property type="entry name" value="Pept_M50_Zn"/>
</dbReference>
<dbReference type="Gene3D" id="2.30.42.10">
    <property type="match status" value="2"/>
</dbReference>
<dbReference type="CDD" id="cd06163">
    <property type="entry name" value="S2P-M50_PDZ_RseP-like"/>
    <property type="match status" value="2"/>
</dbReference>
<dbReference type="GO" id="GO:0016020">
    <property type="term" value="C:membrane"/>
    <property type="evidence" value="ECO:0007669"/>
    <property type="project" value="UniProtKB-SubCell"/>
</dbReference>
<feature type="transmembrane region" description="Helical" evidence="10">
    <location>
        <begin position="6"/>
        <end position="28"/>
    </location>
</feature>
<evidence type="ECO:0000256" key="6">
    <source>
        <dbReference type="ARBA" id="ARBA00022833"/>
    </source>
</evidence>
<evidence type="ECO:0000256" key="10">
    <source>
        <dbReference type="SAM" id="Phobius"/>
    </source>
</evidence>
<evidence type="ECO:0000256" key="5">
    <source>
        <dbReference type="ARBA" id="ARBA00022801"/>
    </source>
</evidence>
<evidence type="ECO:0000256" key="2">
    <source>
        <dbReference type="ARBA" id="ARBA00004141"/>
    </source>
</evidence>
<evidence type="ECO:0000256" key="7">
    <source>
        <dbReference type="ARBA" id="ARBA00022989"/>
    </source>
</evidence>
<dbReference type="EMBL" id="UOFD01000022">
    <property type="protein sequence ID" value="VAW50985.1"/>
    <property type="molecule type" value="Genomic_DNA"/>
</dbReference>
<evidence type="ECO:0000256" key="1">
    <source>
        <dbReference type="ARBA" id="ARBA00001947"/>
    </source>
</evidence>
<feature type="transmembrane region" description="Helical" evidence="10">
    <location>
        <begin position="101"/>
        <end position="122"/>
    </location>
</feature>
<dbReference type="PANTHER" id="PTHR42837">
    <property type="entry name" value="REGULATOR OF SIGMA-E PROTEASE RSEP"/>
    <property type="match status" value="1"/>
</dbReference>
<keyword evidence="12" id="KW-0132">Cell division</keyword>
<keyword evidence="4 10" id="KW-0812">Transmembrane</keyword>
<evidence type="ECO:0000256" key="4">
    <source>
        <dbReference type="ARBA" id="ARBA00022692"/>
    </source>
</evidence>
<protein>
    <submittedName>
        <fullName evidence="12">Intramembrane protease RasP/YluC, implicated in cell division based on FtsL cleavage</fullName>
    </submittedName>
</protein>
<sequence length="464" mass="51223">MDFLHNIFFFIVAIGVLVTFHEFGHYWVARKAGVKVLRFSVGFGNPLLSWRRKTAEGDDIEYVIAAIPLGGYVKMLDEREGNVSDTDKARAFNNQTISKRIAIVFAGPAFNFILAIFLYWIVFMLGSTVDRPFVGEVDADSIVAKAGFQPKDEVLLVGNAAVKSWNGFRLEFLNQGLNGGDIPIQVRDADGLKKTRTLALGDMHILEDEGDVFKHIGFKQWWPKLKPEIGGVMKESAAENAGIRQGDVVVKVNGVAIDEWMTLVKMIRKNPNVAMDFIVLREGLEKNITIIPKSREVKVDGEAGQKIEQQGYIGAYQHISEEIRQQLVTQIKYSPLEAGKQAVIKTWDMSSLTLRVLWKMVSGEANLANISGPITIATYAGVTASIGLVSFLSFLAVISVSLGVLNLLPVPMLDGGHLLYYVIEIIKGSPVSEAFELRGQQLGIAVLALLMSIAIFNDIQRLVQ</sequence>
<evidence type="ECO:0000256" key="9">
    <source>
        <dbReference type="ARBA" id="ARBA00023136"/>
    </source>
</evidence>
<keyword evidence="8" id="KW-0482">Metalloprotease</keyword>
<feature type="transmembrane region" description="Helical" evidence="10">
    <location>
        <begin position="442"/>
        <end position="459"/>
    </location>
</feature>
<dbReference type="InterPro" id="IPR008915">
    <property type="entry name" value="Peptidase_M50"/>
</dbReference>
<keyword evidence="9 10" id="KW-0472">Membrane</keyword>
<dbReference type="GO" id="GO:0004222">
    <property type="term" value="F:metalloendopeptidase activity"/>
    <property type="evidence" value="ECO:0007669"/>
    <property type="project" value="InterPro"/>
</dbReference>
<dbReference type="Pfam" id="PF17820">
    <property type="entry name" value="PDZ_6"/>
    <property type="match status" value="1"/>
</dbReference>
<dbReference type="GO" id="GO:0051301">
    <property type="term" value="P:cell division"/>
    <property type="evidence" value="ECO:0007669"/>
    <property type="project" value="UniProtKB-KW"/>
</dbReference>
<dbReference type="AlphaFoldDB" id="A0A3B0W516"/>
<organism evidence="12">
    <name type="scientific">hydrothermal vent metagenome</name>
    <dbReference type="NCBI Taxonomy" id="652676"/>
    <lineage>
        <taxon>unclassified sequences</taxon>
        <taxon>metagenomes</taxon>
        <taxon>ecological metagenomes</taxon>
    </lineage>
</organism>